<protein>
    <submittedName>
        <fullName evidence="1">Uncharacterized protein</fullName>
    </submittedName>
</protein>
<organism evidence="1">
    <name type="scientific">Klebsiella pneumoniae</name>
    <dbReference type="NCBI Taxonomy" id="573"/>
    <lineage>
        <taxon>Bacteria</taxon>
        <taxon>Pseudomonadati</taxon>
        <taxon>Pseudomonadota</taxon>
        <taxon>Gammaproteobacteria</taxon>
        <taxon>Enterobacterales</taxon>
        <taxon>Enterobacteriaceae</taxon>
        <taxon>Klebsiella/Raoultella group</taxon>
        <taxon>Klebsiella</taxon>
        <taxon>Klebsiella pneumoniae complex</taxon>
    </lineage>
</organism>
<evidence type="ECO:0000313" key="1">
    <source>
        <dbReference type="EMBL" id="QCS39683.1"/>
    </source>
</evidence>
<proteinExistence type="predicted"/>
<dbReference type="EMBL" id="MK036889">
    <property type="protein sequence ID" value="QCS39683.1"/>
    <property type="molecule type" value="Genomic_DNA"/>
</dbReference>
<geneLocation type="plasmid" evidence="1">
    <name>pA1966-IMP</name>
</geneLocation>
<keyword evidence="1" id="KW-0614">Plasmid</keyword>
<name>A0A4P8WDB6_KLEPN</name>
<reference evidence="1" key="1">
    <citation type="submission" date="2018-10" db="EMBL/GenBank/DDBJ databases">
        <authorList>
            <person name="Zhou D."/>
        </authorList>
    </citation>
    <scope>NUCLEOTIDE SEQUENCE</scope>
    <source>
        <strain evidence="1">A1966</strain>
        <plasmid evidence="1">pA1966-IMP</plasmid>
    </source>
</reference>
<dbReference type="AlphaFoldDB" id="A0A4P8WDB6"/>
<sequence>MLTVVSTKSNFFHFAPQYKLGACRGCTMPEYLRVMIWCGFVE</sequence>
<accession>A0A4P8WDB6</accession>